<sequence>MLCSHGTSCVAVSDGPESESHVNTPSGFFAGVRTVPLISVKAMDVNSFAIVYWYYPVSAFTTVMRQLKNDPLQFLTTIPTFDNLLQKLKIAWANRHVFGFKIRQIIESRPACIV</sequence>
<evidence type="ECO:0000313" key="2">
    <source>
        <dbReference type="Proteomes" id="UP000838878"/>
    </source>
</evidence>
<gene>
    <name evidence="1" type="ORF">BINO364_LOCUS3654</name>
</gene>
<feature type="non-terminal residue" evidence="1">
    <location>
        <position position="114"/>
    </location>
</feature>
<reference evidence="1" key="1">
    <citation type="submission" date="2021-12" db="EMBL/GenBank/DDBJ databases">
        <authorList>
            <person name="Martin H S."/>
        </authorList>
    </citation>
    <scope>NUCLEOTIDE SEQUENCE</scope>
</reference>
<dbReference type="Proteomes" id="UP000838878">
    <property type="component" value="Chromosome 11"/>
</dbReference>
<dbReference type="AlphaFoldDB" id="A0A8J9Y4G5"/>
<name>A0A8J9Y4G5_9NEOP</name>
<keyword evidence="2" id="KW-1185">Reference proteome</keyword>
<evidence type="ECO:0000313" key="1">
    <source>
        <dbReference type="EMBL" id="CAH0716999.1"/>
    </source>
</evidence>
<proteinExistence type="predicted"/>
<dbReference type="EMBL" id="OV170231">
    <property type="protein sequence ID" value="CAH0716999.1"/>
    <property type="molecule type" value="Genomic_DNA"/>
</dbReference>
<protein>
    <submittedName>
        <fullName evidence="1">Uncharacterized protein</fullName>
    </submittedName>
</protein>
<accession>A0A8J9Y4G5</accession>
<organism evidence="1 2">
    <name type="scientific">Brenthis ino</name>
    <name type="common">lesser marbled fritillary</name>
    <dbReference type="NCBI Taxonomy" id="405034"/>
    <lineage>
        <taxon>Eukaryota</taxon>
        <taxon>Metazoa</taxon>
        <taxon>Ecdysozoa</taxon>
        <taxon>Arthropoda</taxon>
        <taxon>Hexapoda</taxon>
        <taxon>Insecta</taxon>
        <taxon>Pterygota</taxon>
        <taxon>Neoptera</taxon>
        <taxon>Endopterygota</taxon>
        <taxon>Lepidoptera</taxon>
        <taxon>Glossata</taxon>
        <taxon>Ditrysia</taxon>
        <taxon>Papilionoidea</taxon>
        <taxon>Nymphalidae</taxon>
        <taxon>Heliconiinae</taxon>
        <taxon>Argynnini</taxon>
        <taxon>Brenthis</taxon>
    </lineage>
</organism>